<dbReference type="Gene3D" id="3.30.70.330">
    <property type="match status" value="1"/>
</dbReference>
<comment type="caution">
    <text evidence="3">The sequence shown here is derived from an EMBL/GenBank/DDBJ whole genome shotgun (WGS) entry which is preliminary data.</text>
</comment>
<dbReference type="InterPro" id="IPR000504">
    <property type="entry name" value="RRM_dom"/>
</dbReference>
<dbReference type="Pfam" id="PF00076">
    <property type="entry name" value="RRM_1"/>
    <property type="match status" value="1"/>
</dbReference>
<gene>
    <name evidence="3" type="ORF">MIND_01378200</name>
</gene>
<feature type="domain" description="RRM" evidence="2">
    <location>
        <begin position="95"/>
        <end position="134"/>
    </location>
</feature>
<dbReference type="Proteomes" id="UP000636479">
    <property type="component" value="Unassembled WGS sequence"/>
</dbReference>
<dbReference type="SUPFAM" id="SSF54928">
    <property type="entry name" value="RNA-binding domain, RBD"/>
    <property type="match status" value="1"/>
</dbReference>
<evidence type="ECO:0000313" key="4">
    <source>
        <dbReference type="Proteomes" id="UP000636479"/>
    </source>
</evidence>
<evidence type="ECO:0000259" key="2">
    <source>
        <dbReference type="Pfam" id="PF00076"/>
    </source>
</evidence>
<accession>A0A8H6VRC9</accession>
<dbReference type="EMBL" id="JACAZF010000017">
    <property type="protein sequence ID" value="KAF7289171.1"/>
    <property type="molecule type" value="Genomic_DNA"/>
</dbReference>
<dbReference type="InterPro" id="IPR035979">
    <property type="entry name" value="RBD_domain_sf"/>
</dbReference>
<dbReference type="GO" id="GO:0003723">
    <property type="term" value="F:RNA binding"/>
    <property type="evidence" value="ECO:0007669"/>
    <property type="project" value="InterPro"/>
</dbReference>
<dbReference type="RefSeq" id="XP_037213202.1">
    <property type="nucleotide sequence ID" value="XM_037370201.1"/>
</dbReference>
<reference evidence="3" key="1">
    <citation type="submission" date="2020-05" db="EMBL/GenBank/DDBJ databases">
        <title>Mycena genomes resolve the evolution of fungal bioluminescence.</title>
        <authorList>
            <person name="Tsai I.J."/>
        </authorList>
    </citation>
    <scope>NUCLEOTIDE SEQUENCE</scope>
    <source>
        <strain evidence="3">171206Taipei</strain>
    </source>
</reference>
<keyword evidence="4" id="KW-1185">Reference proteome</keyword>
<dbReference type="CDD" id="cd00590">
    <property type="entry name" value="RRM_SF"/>
    <property type="match status" value="1"/>
</dbReference>
<organism evidence="3 4">
    <name type="scientific">Mycena indigotica</name>
    <dbReference type="NCBI Taxonomy" id="2126181"/>
    <lineage>
        <taxon>Eukaryota</taxon>
        <taxon>Fungi</taxon>
        <taxon>Dikarya</taxon>
        <taxon>Basidiomycota</taxon>
        <taxon>Agaricomycotina</taxon>
        <taxon>Agaricomycetes</taxon>
        <taxon>Agaricomycetidae</taxon>
        <taxon>Agaricales</taxon>
        <taxon>Marasmiineae</taxon>
        <taxon>Mycenaceae</taxon>
        <taxon>Mycena</taxon>
    </lineage>
</organism>
<protein>
    <recommendedName>
        <fullName evidence="2">RRM domain-containing protein</fullName>
    </recommendedName>
</protein>
<name>A0A8H6VRC9_9AGAR</name>
<evidence type="ECO:0000256" key="1">
    <source>
        <dbReference type="SAM" id="MobiDB-lite"/>
    </source>
</evidence>
<dbReference type="GeneID" id="59352717"/>
<dbReference type="InterPro" id="IPR012677">
    <property type="entry name" value="Nucleotide-bd_a/b_plait_sf"/>
</dbReference>
<dbReference type="AlphaFoldDB" id="A0A8H6VRC9"/>
<sequence length="221" mass="25092">MLKSCSQLRPWILRNSQTSYSPRISGAIHVNSRRYTSQPPQPRKRKKGRNRNPWSKILWHAPGVIDFVTPKVIPELHIHKIEDKAMFDPKWWVDQFREFGPVRSVISVKLKKFVIVAFLDKRDATAALEAMKAQTDGPFAKLNKRLEPKIPTQAQISRIKDQTMLSLRGLHDSEGVPSQAYLACVVTVGLASLNPTAALFRTRPILASQDTTLQTRDDSSR</sequence>
<feature type="region of interest" description="Disordered" evidence="1">
    <location>
        <begin position="33"/>
        <end position="52"/>
    </location>
</feature>
<evidence type="ECO:0000313" key="3">
    <source>
        <dbReference type="EMBL" id="KAF7289171.1"/>
    </source>
</evidence>
<proteinExistence type="predicted"/>